<dbReference type="Gene3D" id="3.40.50.1010">
    <property type="entry name" value="5'-nuclease"/>
    <property type="match status" value="1"/>
</dbReference>
<organism evidence="2">
    <name type="scientific">hydrothermal vent metagenome</name>
    <dbReference type="NCBI Taxonomy" id="652676"/>
    <lineage>
        <taxon>unclassified sequences</taxon>
        <taxon>metagenomes</taxon>
        <taxon>ecological metagenomes</taxon>
    </lineage>
</organism>
<dbReference type="InterPro" id="IPR021139">
    <property type="entry name" value="NYN"/>
</dbReference>
<proteinExistence type="predicted"/>
<feature type="non-terminal residue" evidence="2">
    <location>
        <position position="144"/>
    </location>
</feature>
<reference evidence="2" key="1">
    <citation type="submission" date="2018-06" db="EMBL/GenBank/DDBJ databases">
        <authorList>
            <person name="Zhirakovskaya E."/>
        </authorList>
    </citation>
    <scope>NUCLEOTIDE SEQUENCE</scope>
</reference>
<feature type="domain" description="NYN" evidence="1">
    <location>
        <begin position="5"/>
        <end position="127"/>
    </location>
</feature>
<sequence length="144" mass="15480">MTESVAVFVDGENISAKHATAIMRIAAGYGPATVRRVYGNAVLLPRWAEVPGFRLMHSGTGKNAADMLLAIEALELVITEGISTVVIASSDQDFIHLVTRLRERGVAVIGVGEAKTPAMFREMCQEFKQVGDKTPEVTPPAQVD</sequence>
<dbReference type="PANTHER" id="PTHR35811:SF1">
    <property type="entry name" value="HTH OST-TYPE DOMAIN-CONTAINING PROTEIN"/>
    <property type="match status" value="1"/>
</dbReference>
<evidence type="ECO:0000259" key="1">
    <source>
        <dbReference type="Pfam" id="PF01936"/>
    </source>
</evidence>
<dbReference type="PANTHER" id="PTHR35811">
    <property type="entry name" value="SLR1870 PROTEIN"/>
    <property type="match status" value="1"/>
</dbReference>
<name>A0A3B0SH82_9ZZZZ</name>
<dbReference type="CDD" id="cd11297">
    <property type="entry name" value="PIN_LabA-like_N_1"/>
    <property type="match status" value="1"/>
</dbReference>
<gene>
    <name evidence="2" type="ORF">MNBD_ALPHA07-2106</name>
</gene>
<dbReference type="Pfam" id="PF01936">
    <property type="entry name" value="NYN"/>
    <property type="match status" value="1"/>
</dbReference>
<evidence type="ECO:0000313" key="2">
    <source>
        <dbReference type="EMBL" id="VAV95633.1"/>
    </source>
</evidence>
<accession>A0A3B0SH82</accession>
<dbReference type="EMBL" id="UOEG01000136">
    <property type="protein sequence ID" value="VAV95633.1"/>
    <property type="molecule type" value="Genomic_DNA"/>
</dbReference>
<dbReference type="AlphaFoldDB" id="A0A3B0SH82"/>
<dbReference type="GO" id="GO:0004540">
    <property type="term" value="F:RNA nuclease activity"/>
    <property type="evidence" value="ECO:0007669"/>
    <property type="project" value="InterPro"/>
</dbReference>
<protein>
    <recommendedName>
        <fullName evidence="1">NYN domain-containing protein</fullName>
    </recommendedName>
</protein>